<reference evidence="1 2" key="1">
    <citation type="submission" date="2019-02" db="EMBL/GenBank/DDBJ databases">
        <title>Deep-cultivation of Planctomycetes and their phenomic and genomic characterization uncovers novel biology.</title>
        <authorList>
            <person name="Wiegand S."/>
            <person name="Jogler M."/>
            <person name="Boedeker C."/>
            <person name="Pinto D."/>
            <person name="Vollmers J."/>
            <person name="Rivas-Marin E."/>
            <person name="Kohn T."/>
            <person name="Peeters S.H."/>
            <person name="Heuer A."/>
            <person name="Rast P."/>
            <person name="Oberbeckmann S."/>
            <person name="Bunk B."/>
            <person name="Jeske O."/>
            <person name="Meyerdierks A."/>
            <person name="Storesund J.E."/>
            <person name="Kallscheuer N."/>
            <person name="Luecker S."/>
            <person name="Lage O.M."/>
            <person name="Pohl T."/>
            <person name="Merkel B.J."/>
            <person name="Hornburger P."/>
            <person name="Mueller R.-W."/>
            <person name="Bruemmer F."/>
            <person name="Labrenz M."/>
            <person name="Spormann A.M."/>
            <person name="Op Den Camp H."/>
            <person name="Overmann J."/>
            <person name="Amann R."/>
            <person name="Jetten M.S.M."/>
            <person name="Mascher T."/>
            <person name="Medema M.H."/>
            <person name="Devos D.P."/>
            <person name="Kaster A.-K."/>
            <person name="Ovreas L."/>
            <person name="Rohde M."/>
            <person name="Galperin M.Y."/>
            <person name="Jogler C."/>
        </authorList>
    </citation>
    <scope>NUCLEOTIDE SEQUENCE [LARGE SCALE GENOMIC DNA]</scope>
    <source>
        <strain evidence="1 2">Pla22</strain>
    </source>
</reference>
<dbReference type="AlphaFoldDB" id="A0A5C5WI99"/>
<proteinExistence type="predicted"/>
<keyword evidence="2" id="KW-1185">Reference proteome</keyword>
<dbReference type="EMBL" id="SJPI01000002">
    <property type="protein sequence ID" value="TWT50410.1"/>
    <property type="molecule type" value="Genomic_DNA"/>
</dbReference>
<evidence type="ECO:0000313" key="2">
    <source>
        <dbReference type="Proteomes" id="UP000316598"/>
    </source>
</evidence>
<gene>
    <name evidence="1" type="ORF">Pla22_31530</name>
</gene>
<comment type="caution">
    <text evidence="1">The sequence shown here is derived from an EMBL/GenBank/DDBJ whole genome shotgun (WGS) entry which is preliminary data.</text>
</comment>
<evidence type="ECO:0000313" key="1">
    <source>
        <dbReference type="EMBL" id="TWT50410.1"/>
    </source>
</evidence>
<dbReference type="Proteomes" id="UP000316598">
    <property type="component" value="Unassembled WGS sequence"/>
</dbReference>
<sequence length="96" mass="10583">MEGFLTWPSLTLDQKTLLLTHEGTEGETGAGNLLIWRRTSTAEPFRKFSLASVEGIPPLKVRAPRLVETTGELFFSAQPKSEELTGNAVIKNFPLP</sequence>
<protein>
    <submittedName>
        <fullName evidence="1">Uncharacterized protein</fullName>
    </submittedName>
</protein>
<accession>A0A5C5WI99</accession>
<name>A0A5C5WI99_9BACT</name>
<organism evidence="1 2">
    <name type="scientific">Rubripirellula amarantea</name>
    <dbReference type="NCBI Taxonomy" id="2527999"/>
    <lineage>
        <taxon>Bacteria</taxon>
        <taxon>Pseudomonadati</taxon>
        <taxon>Planctomycetota</taxon>
        <taxon>Planctomycetia</taxon>
        <taxon>Pirellulales</taxon>
        <taxon>Pirellulaceae</taxon>
        <taxon>Rubripirellula</taxon>
    </lineage>
</organism>